<evidence type="ECO:0000256" key="9">
    <source>
        <dbReference type="ARBA" id="ARBA00023273"/>
    </source>
</evidence>
<dbReference type="EMBL" id="NEDP02003728">
    <property type="protein sequence ID" value="OWF48084.1"/>
    <property type="molecule type" value="Genomic_DNA"/>
</dbReference>
<dbReference type="SMART" id="SM00429">
    <property type="entry name" value="IPT"/>
    <property type="match status" value="7"/>
</dbReference>
<keyword evidence="7" id="KW-0472">Membrane</keyword>
<dbReference type="InterPro" id="IPR019316">
    <property type="entry name" value="G8_domain"/>
</dbReference>
<evidence type="ECO:0000256" key="7">
    <source>
        <dbReference type="ARBA" id="ARBA00022989"/>
    </source>
</evidence>
<dbReference type="InterPro" id="IPR055401">
    <property type="entry name" value="CEMIP_beta-hel_dom"/>
</dbReference>
<gene>
    <name evidence="12" type="ORF">KP79_PYT22306</name>
</gene>
<dbReference type="SMART" id="SM01225">
    <property type="entry name" value="G8"/>
    <property type="match status" value="1"/>
</dbReference>
<evidence type="ECO:0000259" key="11">
    <source>
        <dbReference type="PROSITE" id="PS51820"/>
    </source>
</evidence>
<dbReference type="InterPro" id="IPR052387">
    <property type="entry name" value="Fibrocystin"/>
</dbReference>
<keyword evidence="9" id="KW-0966">Cell projection</keyword>
<comment type="subcellular location">
    <subcellularLocation>
        <location evidence="2">Cell membrane</location>
    </subcellularLocation>
    <subcellularLocation>
        <location evidence="3">Cell projection</location>
    </subcellularLocation>
    <subcellularLocation>
        <location evidence="1">Membrane</location>
        <topology evidence="1">Single-pass membrane protein</topology>
    </subcellularLocation>
</comment>
<dbReference type="InterPro" id="IPR014756">
    <property type="entry name" value="Ig_E-set"/>
</dbReference>
<feature type="domain" description="G8" evidence="10">
    <location>
        <begin position="1845"/>
        <end position="1967"/>
    </location>
</feature>
<dbReference type="CDD" id="cd00102">
    <property type="entry name" value="IPT"/>
    <property type="match status" value="2"/>
</dbReference>
<evidence type="ECO:0000256" key="3">
    <source>
        <dbReference type="ARBA" id="ARBA00004316"/>
    </source>
</evidence>
<feature type="domain" description="PA14" evidence="11">
    <location>
        <begin position="34"/>
        <end position="179"/>
    </location>
</feature>
<keyword evidence="8" id="KW-0325">Glycoprotein</keyword>
<keyword evidence="5" id="KW-0732">Signal</keyword>
<dbReference type="PANTHER" id="PTHR46769">
    <property type="entry name" value="POLYCYSTIC KIDNEY AND HEPATIC DISEASE 1 (AUTOSOMAL RECESSIVE)-LIKE 1"/>
    <property type="match status" value="1"/>
</dbReference>
<dbReference type="OrthoDB" id="6147181at2759"/>
<dbReference type="PROSITE" id="PS51484">
    <property type="entry name" value="G8"/>
    <property type="match status" value="1"/>
</dbReference>
<evidence type="ECO:0000256" key="1">
    <source>
        <dbReference type="ARBA" id="ARBA00004167"/>
    </source>
</evidence>
<evidence type="ECO:0000256" key="5">
    <source>
        <dbReference type="ARBA" id="ARBA00022729"/>
    </source>
</evidence>
<evidence type="ECO:0000313" key="13">
    <source>
        <dbReference type="Proteomes" id="UP000242188"/>
    </source>
</evidence>
<dbReference type="Gene3D" id="2.60.40.10">
    <property type="entry name" value="Immunoglobulins"/>
    <property type="match status" value="11"/>
</dbReference>
<dbReference type="STRING" id="6573.A0A210QH74"/>
<dbReference type="SUPFAM" id="SSF81296">
    <property type="entry name" value="E set domains"/>
    <property type="match status" value="11"/>
</dbReference>
<protein>
    <submittedName>
        <fullName evidence="12">Fibrocystin-L</fullName>
    </submittedName>
</protein>
<dbReference type="Pfam" id="PF01833">
    <property type="entry name" value="TIG"/>
    <property type="match status" value="11"/>
</dbReference>
<name>A0A210QH74_MIZYE</name>
<dbReference type="GO" id="GO:0005886">
    <property type="term" value="C:plasma membrane"/>
    <property type="evidence" value="ECO:0007669"/>
    <property type="project" value="UniProtKB-SubCell"/>
</dbReference>
<evidence type="ECO:0000313" key="12">
    <source>
        <dbReference type="EMBL" id="OWF48084.1"/>
    </source>
</evidence>
<dbReference type="PANTHER" id="PTHR46769:SF2">
    <property type="entry name" value="FIBROCYSTIN-L ISOFORM 2 PRECURSOR-RELATED"/>
    <property type="match status" value="1"/>
</dbReference>
<evidence type="ECO:0000256" key="4">
    <source>
        <dbReference type="ARBA" id="ARBA00022475"/>
    </source>
</evidence>
<keyword evidence="13" id="KW-1185">Reference proteome</keyword>
<keyword evidence="6" id="KW-0677">Repeat</keyword>
<dbReference type="InterPro" id="IPR037524">
    <property type="entry name" value="PA14/GLEYA"/>
</dbReference>
<dbReference type="Proteomes" id="UP000242188">
    <property type="component" value="Unassembled WGS sequence"/>
</dbReference>
<dbReference type="Pfam" id="PF10162">
    <property type="entry name" value="G8"/>
    <property type="match status" value="1"/>
</dbReference>
<dbReference type="CDD" id="cd00603">
    <property type="entry name" value="IPT_PCSR"/>
    <property type="match status" value="7"/>
</dbReference>
<dbReference type="SUPFAM" id="SSF51126">
    <property type="entry name" value="Pectin lyase-like"/>
    <property type="match status" value="1"/>
</dbReference>
<dbReference type="SMART" id="SM00710">
    <property type="entry name" value="PbH1"/>
    <property type="match status" value="6"/>
</dbReference>
<dbReference type="GO" id="GO:0042995">
    <property type="term" value="C:cell projection"/>
    <property type="evidence" value="ECO:0007669"/>
    <property type="project" value="UniProtKB-SubCell"/>
</dbReference>
<proteinExistence type="predicted"/>
<organism evidence="12 13">
    <name type="scientific">Mizuhopecten yessoensis</name>
    <name type="common">Japanese scallop</name>
    <name type="synonym">Patinopecten yessoensis</name>
    <dbReference type="NCBI Taxonomy" id="6573"/>
    <lineage>
        <taxon>Eukaryota</taxon>
        <taxon>Metazoa</taxon>
        <taxon>Spiralia</taxon>
        <taxon>Lophotrochozoa</taxon>
        <taxon>Mollusca</taxon>
        <taxon>Bivalvia</taxon>
        <taxon>Autobranchia</taxon>
        <taxon>Pteriomorphia</taxon>
        <taxon>Pectinida</taxon>
        <taxon>Pectinoidea</taxon>
        <taxon>Pectinidae</taxon>
        <taxon>Mizuhopecten</taxon>
    </lineage>
</organism>
<dbReference type="InterPro" id="IPR006626">
    <property type="entry name" value="PbH1"/>
</dbReference>
<keyword evidence="7" id="KW-1133">Transmembrane helix</keyword>
<dbReference type="Pfam" id="PF24606">
    <property type="entry name" value="CEMIP_beta-hel"/>
    <property type="match status" value="1"/>
</dbReference>
<sequence length="2382" mass="259953">MSFASTDCDVVHLNDTAIICRTVRKPDTNQQIYPGNRGIAVESWNETFGSEIHLQMIRNFNESLPDYQMKFSETTRIPGNSASGNYVSRMKVFFLPPFDGEYQFILTSTRNAEFYLSRDGDPAGMQLKISSYSGYATMLLHSNTSYYMEVLYRQTTNSRAINLAVRYLDSKVNHHMAGNVLQEEQEISITSSIQKEQQAITILNVINQTPIFEEQEIIVEESGGLSENGRFRLGLYSLYTESILFGVSAIDMTNALKSLPVFDVSETVSINRTAHGQGFKYTITFISERGNFPELELKTLSGTFTARINTTRDGKPSGKKVGLMMAGVPAPLIDSNGSQSQISEALGTLFTVRCPSYWTDPKRKIIYHNMEDYSSLPWYLRGLRKNQYQAFCGNWILRNPSWLLYKANIYISINPMFCMAFKGFIYYVYMDFTYTNGNGRKTNSSHYFNNLVNSSETDQWNYACYNLQDSITTIISDASIIILHGLQIGCKGDVLVDDVYFGQHATTLDTDDAHLRRLVCAPNGYKITDVDVAKHGDTYDISLTTVLGGHGFPIFTVDDTQVPPNTTVSVIRTVAASTPLSGTFDLTLRGQTITSIPVGIGRNDITAIIEGFTDIGLVLVTSTGDGVFNMYWRFRFDTYPGNLEQIQMNSSTVSGDNVQSHVWTIQNGQYTIDPLYGEMLMTAHETPQVTVSINDVASKCTGSCTFEWLPSKTPVLDNVTRVQGISHTKIQISGSGFSDIPNNNNVTIKGVVCNVTMATNSTITCDIDSIPSGEHIVVVNVLGSGIAKSRDGNLTISFNTQIDGVNPTRSGMGGSVKLSITGSGFNRNSSVKLGAKTCDVQSVSTTNIVCLVPSTSTAEVVPVTVEQNGELQLTADTNFTYDDSKTPRVTGISPNLPGVSGGDTLIIDGDGFQMGDNLTLLVGRTEINITFYNNTYVTAELPPCSPGSHHVKVIAGDNGAGMTLKNKLPSITCVLELTSVNPLSGSLFGGTSLTLEGQGFTSLTKVKVGNHDCDVTTTNGSFIICKITRTRTIHRVNNHGNHPSFGKYYYWSPQHIKVLVGDIVRWDWDFPFYITTMKPKVEETYNMTTKYGKSGGFTSGAGSSTGSYSREFSKAGKFYYWSGIIDEYSITWFYGSVEVVDGPSFLADVSVTHGHFEATYNVTDSTSIPDTTTCCDTTVGRYNCSDPLPVDSSNHTKFQFAFWTCRTPVIDSISRQNGTTNDEILISGNGFSDKSSSNNVTFGDYICKASYSSVSSLACSIDPENKPRIGRPQYIDVLVNNLGYAHVNVEAEISKTFALFPVINIISPNNGSLGGYTRLTISGTGFEERMGSIRSEVNVGGYHCDIVSSSYTKIICLTPMSSRGQREISVIIPAAGNTRIRAECNKSCQFVYDDLLTPTVTDVSPKSITGENTTSVTIVGTGFGDDNTSVSVVMTSSEHHHCAITDVSDSNITCLLNNLPLGSNTVVVHISHKGRAREINGPVTVASIASVQNISPDKGSKYGGTDITVTGNGFHSDVTIDIDGTPCLVLHRTVSSVVCTTEVHAIGNAVLTIRSDGHPYPEQAFTYSEDASPRIITVYPSSGTSGENITISGYNLGTILNHTSVFVGETNCEITAVNETEINCTVGENRAGKYNICVNVHGLGNSNADATFTFSMSVKDITPRSGSVGGDQTVTILGTGFDDNMMVTICDRICNISERNTTESMQYVCHTPSLPDSSLKNCSVHVTVNNVTETLADAYTYDPVLTPVIDDVTPKRGGTQGGTRITISGSNFGLTEDTTFGCTSSVTIAGTLCNITSWTNTRVVCVTEAHSRSERAAVRLETGCNGKAKENNARFHFVDVWSSVYTWGGQALGLPKAGDIVVIQKGQTILFDTNTPVLKMLVIQGGELVFDEANVELQAENILITDGGLLQVGTEAEPFKHKAIITLHGHHRSKELPVYGTKSLAVREGTLDLHGQRTTVTWTKLAQSVDVGNTTIILQHEVNWRKGDIIIISTTGGIHSYSESEKLTILSVAVDNKTITLTSPLNNAHLGLSELVAGWDLDFSAEVGLLTRNVVVRGRSDPQWIMNVESCPDDFDSGNLALQKCAQGRYGQEMGSDQFGAHVIIHTTDPTKHLTTSRVEFVEFVHVGQAFRLGRHPINFHMTGDMSKSYVRGCGIYDTFNRAINIRDTHNLLVERNVIYNVNGAAIYLEDGTETGNLFQYNLGVLVKGSSQLLNDDISAATFWITNPNNTFRHNVAAGGTHFGYWFYLENIATSSLNGRYRPQYTPLGEFNNNTAHSLGWYGLLIYPIYTPRVMYSFNSSPSSRKAAVINNMYVWNCRKGIEIADIGAVHIKGFIAVNNVYAGYEGKMVVEGNQYTDDGPLVENSLIVGYVPSMPSQGCTN</sequence>
<evidence type="ECO:0000256" key="8">
    <source>
        <dbReference type="ARBA" id="ARBA00023180"/>
    </source>
</evidence>
<keyword evidence="4" id="KW-1003">Cell membrane</keyword>
<keyword evidence="7" id="KW-0812">Transmembrane</keyword>
<dbReference type="InterPro" id="IPR013783">
    <property type="entry name" value="Ig-like_fold"/>
</dbReference>
<evidence type="ECO:0000259" key="10">
    <source>
        <dbReference type="PROSITE" id="PS51484"/>
    </source>
</evidence>
<dbReference type="PROSITE" id="PS51820">
    <property type="entry name" value="PA14"/>
    <property type="match status" value="1"/>
</dbReference>
<evidence type="ECO:0000256" key="2">
    <source>
        <dbReference type="ARBA" id="ARBA00004236"/>
    </source>
</evidence>
<accession>A0A210QH74</accession>
<reference evidence="12 13" key="1">
    <citation type="journal article" date="2017" name="Nat. Ecol. Evol.">
        <title>Scallop genome provides insights into evolution of bilaterian karyotype and development.</title>
        <authorList>
            <person name="Wang S."/>
            <person name="Zhang J."/>
            <person name="Jiao W."/>
            <person name="Li J."/>
            <person name="Xun X."/>
            <person name="Sun Y."/>
            <person name="Guo X."/>
            <person name="Huan P."/>
            <person name="Dong B."/>
            <person name="Zhang L."/>
            <person name="Hu X."/>
            <person name="Sun X."/>
            <person name="Wang J."/>
            <person name="Zhao C."/>
            <person name="Wang Y."/>
            <person name="Wang D."/>
            <person name="Huang X."/>
            <person name="Wang R."/>
            <person name="Lv J."/>
            <person name="Li Y."/>
            <person name="Zhang Z."/>
            <person name="Liu B."/>
            <person name="Lu W."/>
            <person name="Hui Y."/>
            <person name="Liang J."/>
            <person name="Zhou Z."/>
            <person name="Hou R."/>
            <person name="Li X."/>
            <person name="Liu Y."/>
            <person name="Li H."/>
            <person name="Ning X."/>
            <person name="Lin Y."/>
            <person name="Zhao L."/>
            <person name="Xing Q."/>
            <person name="Dou J."/>
            <person name="Li Y."/>
            <person name="Mao J."/>
            <person name="Guo H."/>
            <person name="Dou H."/>
            <person name="Li T."/>
            <person name="Mu C."/>
            <person name="Jiang W."/>
            <person name="Fu Q."/>
            <person name="Fu X."/>
            <person name="Miao Y."/>
            <person name="Liu J."/>
            <person name="Yu Q."/>
            <person name="Li R."/>
            <person name="Liao H."/>
            <person name="Li X."/>
            <person name="Kong Y."/>
            <person name="Jiang Z."/>
            <person name="Chourrout D."/>
            <person name="Li R."/>
            <person name="Bao Z."/>
        </authorList>
    </citation>
    <scope>NUCLEOTIDE SEQUENCE [LARGE SCALE GENOMIC DNA]</scope>
    <source>
        <strain evidence="12 13">PY_sf001</strain>
    </source>
</reference>
<comment type="caution">
    <text evidence="12">The sequence shown here is derived from an EMBL/GenBank/DDBJ whole genome shotgun (WGS) entry which is preliminary data.</text>
</comment>
<evidence type="ECO:0000256" key="6">
    <source>
        <dbReference type="ARBA" id="ARBA00022737"/>
    </source>
</evidence>
<dbReference type="InterPro" id="IPR011050">
    <property type="entry name" value="Pectin_lyase_fold/virulence"/>
</dbReference>
<dbReference type="InterPro" id="IPR002909">
    <property type="entry name" value="IPT_dom"/>
</dbReference>